<dbReference type="EMBL" id="PFSY01000023">
    <property type="protein sequence ID" value="PJC02249.1"/>
    <property type="molecule type" value="Genomic_DNA"/>
</dbReference>
<keyword evidence="1" id="KW-0472">Membrane</keyword>
<accession>A0A2M8DSB3</accession>
<evidence type="ECO:0000313" key="2">
    <source>
        <dbReference type="EMBL" id="PJC02249.1"/>
    </source>
</evidence>
<name>A0A2M8DSB3_9BACT</name>
<evidence type="ECO:0000256" key="1">
    <source>
        <dbReference type="SAM" id="Phobius"/>
    </source>
</evidence>
<keyword evidence="1" id="KW-1133">Transmembrane helix</keyword>
<organism evidence="2 3">
    <name type="scientific">Candidatus Komeilibacteria bacterium CG_4_9_14_0_8_um_filter_36_9</name>
    <dbReference type="NCBI Taxonomy" id="1974473"/>
    <lineage>
        <taxon>Bacteria</taxon>
        <taxon>Candidatus Komeiliibacteriota</taxon>
    </lineage>
</organism>
<evidence type="ECO:0000313" key="3">
    <source>
        <dbReference type="Proteomes" id="UP000230136"/>
    </source>
</evidence>
<dbReference type="Proteomes" id="UP000230136">
    <property type="component" value="Unassembled WGS sequence"/>
</dbReference>
<sequence>MTLKFFKPNWVSIILFGIIMALPIIDGYPAIILIFSYLKLGEFDALMLMLGFTVFAYVVASALSQLTIAIKNKLPKNT</sequence>
<comment type="caution">
    <text evidence="2">The sequence shown here is derived from an EMBL/GenBank/DDBJ whole genome shotgun (WGS) entry which is preliminary data.</text>
</comment>
<proteinExistence type="predicted"/>
<keyword evidence="1" id="KW-0812">Transmembrane</keyword>
<feature type="transmembrane region" description="Helical" evidence="1">
    <location>
        <begin position="47"/>
        <end position="70"/>
    </location>
</feature>
<evidence type="ECO:0008006" key="4">
    <source>
        <dbReference type="Google" id="ProtNLM"/>
    </source>
</evidence>
<feature type="transmembrane region" description="Helical" evidence="1">
    <location>
        <begin position="12"/>
        <end position="35"/>
    </location>
</feature>
<gene>
    <name evidence="2" type="ORF">CO073_00480</name>
</gene>
<protein>
    <recommendedName>
        <fullName evidence="4">MFS transporter</fullName>
    </recommendedName>
</protein>
<dbReference type="AlphaFoldDB" id="A0A2M8DSB3"/>
<reference evidence="3" key="1">
    <citation type="submission" date="2017-09" db="EMBL/GenBank/DDBJ databases">
        <title>Depth-based differentiation of microbial function through sediment-hosted aquifers and enrichment of novel symbionts in the deep terrestrial subsurface.</title>
        <authorList>
            <person name="Probst A.J."/>
            <person name="Ladd B."/>
            <person name="Jarett J.K."/>
            <person name="Geller-Mcgrath D.E."/>
            <person name="Sieber C.M.K."/>
            <person name="Emerson J.B."/>
            <person name="Anantharaman K."/>
            <person name="Thomas B.C."/>
            <person name="Malmstrom R."/>
            <person name="Stieglmeier M."/>
            <person name="Klingl A."/>
            <person name="Woyke T."/>
            <person name="Ryan C.M."/>
            <person name="Banfield J.F."/>
        </authorList>
    </citation>
    <scope>NUCLEOTIDE SEQUENCE [LARGE SCALE GENOMIC DNA]</scope>
</reference>